<dbReference type="InterPro" id="IPR035093">
    <property type="entry name" value="RelE/ParE_toxin_dom_sf"/>
</dbReference>
<dbReference type="SUPFAM" id="SSF143011">
    <property type="entry name" value="RelE-like"/>
    <property type="match status" value="1"/>
</dbReference>
<name>M0CKE4_9EURY</name>
<gene>
    <name evidence="1" type="ORF">C475_15608</name>
</gene>
<accession>M0CKE4</accession>
<keyword evidence="2" id="KW-1185">Reference proteome</keyword>
<evidence type="ECO:0008006" key="3">
    <source>
        <dbReference type="Google" id="ProtNLM"/>
    </source>
</evidence>
<organism evidence="1 2">
    <name type="scientific">Halosimplex carlsbadense 2-9-1</name>
    <dbReference type="NCBI Taxonomy" id="797114"/>
    <lineage>
        <taxon>Archaea</taxon>
        <taxon>Methanobacteriati</taxon>
        <taxon>Methanobacteriota</taxon>
        <taxon>Stenosarchaea group</taxon>
        <taxon>Halobacteria</taxon>
        <taxon>Halobacteriales</taxon>
        <taxon>Haloarculaceae</taxon>
        <taxon>Halosimplex</taxon>
    </lineage>
</organism>
<comment type="caution">
    <text evidence="1">The sequence shown here is derived from an EMBL/GenBank/DDBJ whole genome shotgun (WGS) entry which is preliminary data.</text>
</comment>
<reference evidence="1 2" key="1">
    <citation type="journal article" date="2014" name="PLoS Genet.">
        <title>Phylogenetically driven sequencing of extremely halophilic archaea reveals strategies for static and dynamic osmo-response.</title>
        <authorList>
            <person name="Becker E.A."/>
            <person name="Seitzer P.M."/>
            <person name="Tritt A."/>
            <person name="Larsen D."/>
            <person name="Krusor M."/>
            <person name="Yao A.I."/>
            <person name="Wu D."/>
            <person name="Madern D."/>
            <person name="Eisen J.A."/>
            <person name="Darling A.E."/>
            <person name="Facciotti M.T."/>
        </authorList>
    </citation>
    <scope>NUCLEOTIDE SEQUENCE [LARGE SCALE GENOMIC DNA]</scope>
    <source>
        <strain evidence="1 2">2-9-1</strain>
    </source>
</reference>
<sequence length="98" mass="11291">MGQTPSDDEWGWKFSPRGESQFAQLDPSSQHRIMDKLDEVVSSERRDPEEFLEPLTGSPYRNLRIGGYRVCCRLHHEAKTLRVESVRKREGASKGDDD</sequence>
<dbReference type="OrthoDB" id="159002at2157"/>
<proteinExistence type="predicted"/>
<dbReference type="Proteomes" id="UP000011626">
    <property type="component" value="Unassembled WGS sequence"/>
</dbReference>
<dbReference type="STRING" id="797114.C475_15608"/>
<protein>
    <recommendedName>
        <fullName evidence="3">Cytotoxic translational repressor of toxin-antitoxin stability system</fullName>
    </recommendedName>
</protein>
<dbReference type="eggNOG" id="arCOG01664">
    <property type="taxonomic scope" value="Archaea"/>
</dbReference>
<dbReference type="Gene3D" id="3.30.2310.20">
    <property type="entry name" value="RelE-like"/>
    <property type="match status" value="1"/>
</dbReference>
<evidence type="ECO:0000313" key="1">
    <source>
        <dbReference type="EMBL" id="ELZ23711.1"/>
    </source>
</evidence>
<dbReference type="EMBL" id="AOIU01000033">
    <property type="protein sequence ID" value="ELZ23711.1"/>
    <property type="molecule type" value="Genomic_DNA"/>
</dbReference>
<evidence type="ECO:0000313" key="2">
    <source>
        <dbReference type="Proteomes" id="UP000011626"/>
    </source>
</evidence>
<dbReference type="AlphaFoldDB" id="M0CKE4"/>